<evidence type="ECO:0000256" key="1">
    <source>
        <dbReference type="ARBA" id="ARBA00022729"/>
    </source>
</evidence>
<accession>A0AAD9TLC4</accession>
<dbReference type="InterPro" id="IPR051343">
    <property type="entry name" value="G-type_lectin_kinases/EP1-like"/>
</dbReference>
<proteinExistence type="predicted"/>
<sequence length="81" mass="9283">MYVAIYGVVLLEIIGGWRSYDLGDDSEKAHFPSYAFKILEEGKLREILEPRLEIIKNDHETVETAIKVALWCVQDDMQLGV</sequence>
<dbReference type="EMBL" id="JANJYI010000008">
    <property type="protein sequence ID" value="KAK2638229.1"/>
    <property type="molecule type" value="Genomic_DNA"/>
</dbReference>
<organism evidence="2 3">
    <name type="scientific">Dipteronia dyeriana</name>
    <dbReference type="NCBI Taxonomy" id="168575"/>
    <lineage>
        <taxon>Eukaryota</taxon>
        <taxon>Viridiplantae</taxon>
        <taxon>Streptophyta</taxon>
        <taxon>Embryophyta</taxon>
        <taxon>Tracheophyta</taxon>
        <taxon>Spermatophyta</taxon>
        <taxon>Magnoliopsida</taxon>
        <taxon>eudicotyledons</taxon>
        <taxon>Gunneridae</taxon>
        <taxon>Pentapetalae</taxon>
        <taxon>rosids</taxon>
        <taxon>malvids</taxon>
        <taxon>Sapindales</taxon>
        <taxon>Sapindaceae</taxon>
        <taxon>Hippocastanoideae</taxon>
        <taxon>Acereae</taxon>
        <taxon>Dipteronia</taxon>
    </lineage>
</organism>
<gene>
    <name evidence="2" type="ORF">Ddye_026024</name>
</gene>
<dbReference type="Proteomes" id="UP001280121">
    <property type="component" value="Unassembled WGS sequence"/>
</dbReference>
<keyword evidence="3" id="KW-1185">Reference proteome</keyword>
<keyword evidence="1" id="KW-0732">Signal</keyword>
<dbReference type="Gene3D" id="1.10.510.10">
    <property type="entry name" value="Transferase(Phosphotransferase) domain 1"/>
    <property type="match status" value="1"/>
</dbReference>
<dbReference type="PANTHER" id="PTHR47976">
    <property type="entry name" value="G-TYPE LECTIN S-RECEPTOR-LIKE SERINE/THREONINE-PROTEIN KINASE SD2-5"/>
    <property type="match status" value="1"/>
</dbReference>
<evidence type="ECO:0000313" key="2">
    <source>
        <dbReference type="EMBL" id="KAK2638229.1"/>
    </source>
</evidence>
<reference evidence="2" key="1">
    <citation type="journal article" date="2023" name="Plant J.">
        <title>Genome sequences and population genomics provide insights into the demographic history, inbreeding, and mutation load of two 'living fossil' tree species of Dipteronia.</title>
        <authorList>
            <person name="Feng Y."/>
            <person name="Comes H.P."/>
            <person name="Chen J."/>
            <person name="Zhu S."/>
            <person name="Lu R."/>
            <person name="Zhang X."/>
            <person name="Li P."/>
            <person name="Qiu J."/>
            <person name="Olsen K.M."/>
            <person name="Qiu Y."/>
        </authorList>
    </citation>
    <scope>NUCLEOTIDE SEQUENCE</scope>
    <source>
        <strain evidence="2">KIB01</strain>
    </source>
</reference>
<dbReference type="PANTHER" id="PTHR47976:SF115">
    <property type="entry name" value="RECEPTOR-LIKE SERINE_THREONINE-PROTEIN KINASE"/>
    <property type="match status" value="1"/>
</dbReference>
<evidence type="ECO:0000313" key="3">
    <source>
        <dbReference type="Proteomes" id="UP001280121"/>
    </source>
</evidence>
<name>A0AAD9TLC4_9ROSI</name>
<dbReference type="AlphaFoldDB" id="A0AAD9TLC4"/>
<comment type="caution">
    <text evidence="2">The sequence shown here is derived from an EMBL/GenBank/DDBJ whole genome shotgun (WGS) entry which is preliminary data.</text>
</comment>
<protein>
    <submittedName>
        <fullName evidence="2">Uncharacterized protein</fullName>
    </submittedName>
</protein>